<dbReference type="EMBL" id="MIYU01000019">
    <property type="protein sequence ID" value="OIR14404.1"/>
    <property type="molecule type" value="Genomic_DNA"/>
</dbReference>
<proteinExistence type="predicted"/>
<dbReference type="InterPro" id="IPR050287">
    <property type="entry name" value="MTA/SAH_deaminase"/>
</dbReference>
<dbReference type="Pfam" id="PF01979">
    <property type="entry name" value="Amidohydro_1"/>
    <property type="match status" value="1"/>
</dbReference>
<dbReference type="PANTHER" id="PTHR43794:SF5">
    <property type="entry name" value="CHLOROHYDROLASE FAMILY PROTEIN"/>
    <property type="match status" value="1"/>
</dbReference>
<gene>
    <name evidence="2" type="ORF">BEU04_02975</name>
</gene>
<feature type="domain" description="Amidohydrolase-related" evidence="1">
    <location>
        <begin position="191"/>
        <end position="279"/>
    </location>
</feature>
<evidence type="ECO:0000313" key="2">
    <source>
        <dbReference type="EMBL" id="OIR14404.1"/>
    </source>
</evidence>
<evidence type="ECO:0000259" key="1">
    <source>
        <dbReference type="Pfam" id="PF01979"/>
    </source>
</evidence>
<dbReference type="Proteomes" id="UP000183815">
    <property type="component" value="Unassembled WGS sequence"/>
</dbReference>
<comment type="caution">
    <text evidence="2">The sequence shown here is derived from an EMBL/GenBank/DDBJ whole genome shotgun (WGS) entry which is preliminary data.</text>
</comment>
<organism evidence="2 3">
    <name type="scientific">Marine Group III euryarchaeote CG-Bathy1</name>
    <dbReference type="NCBI Taxonomy" id="1889001"/>
    <lineage>
        <taxon>Archaea</taxon>
        <taxon>Methanobacteriati</taxon>
        <taxon>Thermoplasmatota</taxon>
        <taxon>Thermoplasmata</taxon>
        <taxon>Candidatus Thermoprofundales</taxon>
    </lineage>
</organism>
<accession>A0A1J5TL22</accession>
<dbReference type="GO" id="GO:0016787">
    <property type="term" value="F:hydrolase activity"/>
    <property type="evidence" value="ECO:0007669"/>
    <property type="project" value="InterPro"/>
</dbReference>
<sequence length="324" mass="35753">MWGGWVFTREGFVEGWLNPLTKEIGLGRPTEPAKRGVIFPAFRNCHTHLGDTDARDEVPDDLSLEELVGVDGWKQKWLSNQKGSLSLESGIREAEKFGTGLIIDFREGGIEGLSLLNEIDTPIQIVGLGRPGHEGENAPSENIGLSSYVDVGEGIVEAVASKAKNENGIVALHHSEKKREELSPVLKLDPDFLVHLCEADDDDLIKIKSEGVGVVVCPRSNSRFGLRAPLERMLELEIDVGIGTDNGMFCSLNIIDELRFIAQEFSSIAPLDLIKLACFGLDKTIDKFSKIKIENKGYVIMEERGENPEMAVLDSKSEILEVIW</sequence>
<evidence type="ECO:0000313" key="3">
    <source>
        <dbReference type="Proteomes" id="UP000183815"/>
    </source>
</evidence>
<dbReference type="Gene3D" id="3.20.20.140">
    <property type="entry name" value="Metal-dependent hydrolases"/>
    <property type="match status" value="1"/>
</dbReference>
<name>A0A1J5TL22_9ARCH</name>
<dbReference type="InterPro" id="IPR032466">
    <property type="entry name" value="Metal_Hydrolase"/>
</dbReference>
<dbReference type="AlphaFoldDB" id="A0A1J5TL22"/>
<dbReference type="SUPFAM" id="SSF51556">
    <property type="entry name" value="Metallo-dependent hydrolases"/>
    <property type="match status" value="1"/>
</dbReference>
<protein>
    <recommendedName>
        <fullName evidence="1">Amidohydrolase-related domain-containing protein</fullName>
    </recommendedName>
</protein>
<dbReference type="InterPro" id="IPR006680">
    <property type="entry name" value="Amidohydro-rel"/>
</dbReference>
<dbReference type="PANTHER" id="PTHR43794">
    <property type="entry name" value="AMINOHYDROLASE SSNA-RELATED"/>
    <property type="match status" value="1"/>
</dbReference>
<reference evidence="2 3" key="1">
    <citation type="submission" date="2016-08" db="EMBL/GenBank/DDBJ databases">
        <title>New Insights into Marine Group III Euryarchaeota, from dark to light.</title>
        <authorList>
            <person name="Haro-Moreno J.M."/>
            <person name="Rodriguez-Valera F."/>
            <person name="Lopez-Garcia P."/>
            <person name="Moreira D."/>
            <person name="Martin-Cuadrado A.B."/>
        </authorList>
    </citation>
    <scope>NUCLEOTIDE SEQUENCE [LARGE SCALE GENOMIC DNA]</scope>
    <source>
        <strain evidence="2">CG-Bathy1</strain>
    </source>
</reference>